<dbReference type="AlphaFoldDB" id="A0A937ICK2"/>
<dbReference type="Proteomes" id="UP000711391">
    <property type="component" value="Unassembled WGS sequence"/>
</dbReference>
<gene>
    <name evidence="1" type="ORF">ISQ64_01410</name>
</gene>
<proteinExistence type="predicted"/>
<evidence type="ECO:0000313" key="1">
    <source>
        <dbReference type="EMBL" id="MBL6818044.1"/>
    </source>
</evidence>
<comment type="caution">
    <text evidence="1">The sequence shown here is derived from an EMBL/GenBank/DDBJ whole genome shotgun (WGS) entry which is preliminary data.</text>
</comment>
<dbReference type="Pfam" id="PF03603">
    <property type="entry name" value="DNA_III_psi"/>
    <property type="match status" value="1"/>
</dbReference>
<sequence>MITPSTKTNLILKEIGITRYETRLKQEQNPSKTIFSYQKGNILTLLEQSYDDLNQDEVKLLDAIVDAVNSSDNKAIKKESNFADLTTFVSSMNDIKGIISFLSDVSILKFSVPFVQSPSLKIMNSDQESKKILWKQLKEIVLK</sequence>
<protein>
    <submittedName>
        <fullName evidence="1">DNA polymerase III subunit psi</fullName>
    </submittedName>
</protein>
<dbReference type="InterPro" id="IPR004615">
    <property type="entry name" value="DNA_pol_III_psi"/>
</dbReference>
<organism evidence="1 2">
    <name type="scientific">SAR86 cluster bacterium</name>
    <dbReference type="NCBI Taxonomy" id="2030880"/>
    <lineage>
        <taxon>Bacteria</taxon>
        <taxon>Pseudomonadati</taxon>
        <taxon>Pseudomonadota</taxon>
        <taxon>Gammaproteobacteria</taxon>
        <taxon>SAR86 cluster</taxon>
    </lineage>
</organism>
<name>A0A937ICK2_9GAMM</name>
<accession>A0A937ICK2</accession>
<dbReference type="GO" id="GO:0003887">
    <property type="term" value="F:DNA-directed DNA polymerase activity"/>
    <property type="evidence" value="ECO:0007669"/>
    <property type="project" value="InterPro"/>
</dbReference>
<dbReference type="EMBL" id="JADHQD010000005">
    <property type="protein sequence ID" value="MBL6818044.1"/>
    <property type="molecule type" value="Genomic_DNA"/>
</dbReference>
<dbReference type="GO" id="GO:0008408">
    <property type="term" value="F:3'-5' exonuclease activity"/>
    <property type="evidence" value="ECO:0007669"/>
    <property type="project" value="InterPro"/>
</dbReference>
<dbReference type="GO" id="GO:0006260">
    <property type="term" value="P:DNA replication"/>
    <property type="evidence" value="ECO:0007669"/>
    <property type="project" value="InterPro"/>
</dbReference>
<evidence type="ECO:0000313" key="2">
    <source>
        <dbReference type="Proteomes" id="UP000711391"/>
    </source>
</evidence>
<reference evidence="1" key="1">
    <citation type="submission" date="2020-10" db="EMBL/GenBank/DDBJ databases">
        <title>Microbiome of the Black Sea water column analyzed by genome centric metagenomics.</title>
        <authorList>
            <person name="Cabello-Yeves P.J."/>
            <person name="Callieri C."/>
            <person name="Picazo A."/>
            <person name="Mehrshad M."/>
            <person name="Haro-Moreno J.M."/>
            <person name="Roda-Garcia J."/>
            <person name="Dzembekova N."/>
            <person name="Slabakova V."/>
            <person name="Slabakova N."/>
            <person name="Moncheva S."/>
            <person name="Rodriguez-Valera F."/>
        </authorList>
    </citation>
    <scope>NUCLEOTIDE SEQUENCE</scope>
    <source>
        <strain evidence="1">BS307-5m-G50</strain>
    </source>
</reference>